<dbReference type="SUPFAM" id="SSF55455">
    <property type="entry name" value="SRF-like"/>
    <property type="match status" value="2"/>
</dbReference>
<comment type="subcellular location">
    <subcellularLocation>
        <location evidence="1">Nucleus</location>
    </subcellularLocation>
</comment>
<evidence type="ECO:0000313" key="8">
    <source>
        <dbReference type="EMBL" id="KAK2642794.1"/>
    </source>
</evidence>
<dbReference type="GO" id="GO:0000978">
    <property type="term" value="F:RNA polymerase II cis-regulatory region sequence-specific DNA binding"/>
    <property type="evidence" value="ECO:0007669"/>
    <property type="project" value="TreeGrafter"/>
</dbReference>
<dbReference type="Proteomes" id="UP001280121">
    <property type="component" value="Unassembled WGS sequence"/>
</dbReference>
<dbReference type="GO" id="GO:0005634">
    <property type="term" value="C:nucleus"/>
    <property type="evidence" value="ECO:0007669"/>
    <property type="project" value="UniProtKB-SubCell"/>
</dbReference>
<dbReference type="PROSITE" id="PS50066">
    <property type="entry name" value="MADS_BOX_2"/>
    <property type="match status" value="2"/>
</dbReference>
<keyword evidence="4" id="KW-0804">Transcription</keyword>
<keyword evidence="6" id="KW-0175">Coiled coil</keyword>
<evidence type="ECO:0000256" key="4">
    <source>
        <dbReference type="ARBA" id="ARBA00023163"/>
    </source>
</evidence>
<keyword evidence="2" id="KW-0805">Transcription regulation</keyword>
<dbReference type="AlphaFoldDB" id="A0AAD9WT28"/>
<evidence type="ECO:0000256" key="2">
    <source>
        <dbReference type="ARBA" id="ARBA00023015"/>
    </source>
</evidence>
<gene>
    <name evidence="8" type="ORF">Ddye_024557</name>
</gene>
<sequence>MKTTKSLFSYLSHKRNIMGRRKIEMKMVRDCNSRQVTFSKRRNGLFKKASELATLCAAQVAIVVFSPGGKPFSFGHPSVEAVSQRFLNEDLKHNPLVNEEDGVQNLNKELTELLKQLEIEKKRGKELEKAMADRSTCKYKKPIPQLNEYELMDMKTALEALRANLKSHFHEFFLLYIRFRSHDTIYHQSHFFIKNLCLLLTFLVMAESSKKTKGKQKIEIKRIVDDTDRLVTFSKRRSGIFKKSSEIVTLTGAEIGVIMFSPTGKPYSFGHPSIEAISNRFLGVNPEPNINANHFYEARRQVRINELNELHKNLLAQLDNLKKLGKMIKEMTKEKNTQDWWEAPIDEMNLKGALEMGANFEALSKFLLDKLNEK</sequence>
<dbReference type="PANTHER" id="PTHR11945">
    <property type="entry name" value="MADS BOX PROTEIN"/>
    <property type="match status" value="1"/>
</dbReference>
<evidence type="ECO:0000313" key="9">
    <source>
        <dbReference type="Proteomes" id="UP001280121"/>
    </source>
</evidence>
<feature type="domain" description="MADS-box" evidence="7">
    <location>
        <begin position="18"/>
        <end position="78"/>
    </location>
</feature>
<dbReference type="GO" id="GO:0045944">
    <property type="term" value="P:positive regulation of transcription by RNA polymerase II"/>
    <property type="evidence" value="ECO:0007669"/>
    <property type="project" value="InterPro"/>
</dbReference>
<comment type="caution">
    <text evidence="8">The sequence shown here is derived from an EMBL/GenBank/DDBJ whole genome shotgun (WGS) entry which is preliminary data.</text>
</comment>
<dbReference type="FunFam" id="3.40.1810.10:FF:000006">
    <property type="entry name" value="Agamous-like MADS-box protein AGL62"/>
    <property type="match status" value="2"/>
</dbReference>
<dbReference type="EMBL" id="JANJYI010000007">
    <property type="protein sequence ID" value="KAK2642794.1"/>
    <property type="molecule type" value="Genomic_DNA"/>
</dbReference>
<proteinExistence type="predicted"/>
<dbReference type="SMART" id="SM00432">
    <property type="entry name" value="MADS"/>
    <property type="match status" value="2"/>
</dbReference>
<dbReference type="GO" id="GO:0046983">
    <property type="term" value="F:protein dimerization activity"/>
    <property type="evidence" value="ECO:0007669"/>
    <property type="project" value="InterPro"/>
</dbReference>
<evidence type="ECO:0000256" key="5">
    <source>
        <dbReference type="ARBA" id="ARBA00023242"/>
    </source>
</evidence>
<dbReference type="InterPro" id="IPR002100">
    <property type="entry name" value="TF_MADSbox"/>
</dbReference>
<keyword evidence="3" id="KW-0238">DNA-binding</keyword>
<reference evidence="8" key="1">
    <citation type="journal article" date="2023" name="Plant J.">
        <title>Genome sequences and population genomics provide insights into the demographic history, inbreeding, and mutation load of two 'living fossil' tree species of Dipteronia.</title>
        <authorList>
            <person name="Feng Y."/>
            <person name="Comes H.P."/>
            <person name="Chen J."/>
            <person name="Zhu S."/>
            <person name="Lu R."/>
            <person name="Zhang X."/>
            <person name="Li P."/>
            <person name="Qiu J."/>
            <person name="Olsen K.M."/>
            <person name="Qiu Y."/>
        </authorList>
    </citation>
    <scope>NUCLEOTIDE SEQUENCE</scope>
    <source>
        <strain evidence="8">KIB01</strain>
    </source>
</reference>
<protein>
    <recommendedName>
        <fullName evidence="7">MADS-box domain-containing protein</fullName>
    </recommendedName>
</protein>
<feature type="non-terminal residue" evidence="8">
    <location>
        <position position="374"/>
    </location>
</feature>
<dbReference type="InterPro" id="IPR033896">
    <property type="entry name" value="MEF2-like_N"/>
</dbReference>
<dbReference type="Gene3D" id="3.40.1810.10">
    <property type="entry name" value="Transcription factor, MADS-box"/>
    <property type="match status" value="2"/>
</dbReference>
<dbReference type="PANTHER" id="PTHR11945:SF229">
    <property type="entry name" value="AGAMOUS-LIKE 55-RELATED"/>
    <property type="match status" value="1"/>
</dbReference>
<dbReference type="Pfam" id="PF00319">
    <property type="entry name" value="SRF-TF"/>
    <property type="match status" value="2"/>
</dbReference>
<dbReference type="CDD" id="cd00265">
    <property type="entry name" value="MADS_MEF2_like"/>
    <property type="match status" value="1"/>
</dbReference>
<dbReference type="InterPro" id="IPR036879">
    <property type="entry name" value="TF_MADSbox_sf"/>
</dbReference>
<dbReference type="GO" id="GO:0000981">
    <property type="term" value="F:DNA-binding transcription factor activity, RNA polymerase II-specific"/>
    <property type="evidence" value="ECO:0007669"/>
    <property type="project" value="TreeGrafter"/>
</dbReference>
<name>A0AAD9WT28_9ROSI</name>
<feature type="coiled-coil region" evidence="6">
    <location>
        <begin position="96"/>
        <end position="130"/>
    </location>
</feature>
<organism evidence="8 9">
    <name type="scientific">Dipteronia dyeriana</name>
    <dbReference type="NCBI Taxonomy" id="168575"/>
    <lineage>
        <taxon>Eukaryota</taxon>
        <taxon>Viridiplantae</taxon>
        <taxon>Streptophyta</taxon>
        <taxon>Embryophyta</taxon>
        <taxon>Tracheophyta</taxon>
        <taxon>Spermatophyta</taxon>
        <taxon>Magnoliopsida</taxon>
        <taxon>eudicotyledons</taxon>
        <taxon>Gunneridae</taxon>
        <taxon>Pentapetalae</taxon>
        <taxon>rosids</taxon>
        <taxon>malvids</taxon>
        <taxon>Sapindales</taxon>
        <taxon>Sapindaceae</taxon>
        <taxon>Hippocastanoideae</taxon>
        <taxon>Acereae</taxon>
        <taxon>Dipteronia</taxon>
    </lineage>
</organism>
<feature type="domain" description="MADS-box" evidence="7">
    <location>
        <begin position="213"/>
        <end position="273"/>
    </location>
</feature>
<evidence type="ECO:0000259" key="7">
    <source>
        <dbReference type="PROSITE" id="PS50066"/>
    </source>
</evidence>
<evidence type="ECO:0000256" key="3">
    <source>
        <dbReference type="ARBA" id="ARBA00023125"/>
    </source>
</evidence>
<evidence type="ECO:0000256" key="1">
    <source>
        <dbReference type="ARBA" id="ARBA00004123"/>
    </source>
</evidence>
<keyword evidence="9" id="KW-1185">Reference proteome</keyword>
<dbReference type="PRINTS" id="PR00404">
    <property type="entry name" value="MADSDOMAIN"/>
</dbReference>
<evidence type="ECO:0000256" key="6">
    <source>
        <dbReference type="SAM" id="Coils"/>
    </source>
</evidence>
<keyword evidence="5" id="KW-0539">Nucleus</keyword>
<accession>A0AAD9WT28</accession>